<dbReference type="PROSITE" id="PS50893">
    <property type="entry name" value="ABC_TRANSPORTER_2"/>
    <property type="match status" value="2"/>
</dbReference>
<dbReference type="InterPro" id="IPR027417">
    <property type="entry name" value="P-loop_NTPase"/>
</dbReference>
<feature type="domain" description="ABC transmembrane type-1" evidence="13">
    <location>
        <begin position="35"/>
        <end position="318"/>
    </location>
</feature>
<feature type="transmembrane region" description="Helical" evidence="11">
    <location>
        <begin position="150"/>
        <end position="169"/>
    </location>
</feature>
<dbReference type="PROSITE" id="PS50929">
    <property type="entry name" value="ABC_TM1F"/>
    <property type="match status" value="2"/>
</dbReference>
<comment type="caution">
    <text evidence="14">The sequence shown here is derived from an EMBL/GenBank/DDBJ whole genome shotgun (WGS) entry which is preliminary data.</text>
</comment>
<feature type="transmembrane region" description="Helical" evidence="11">
    <location>
        <begin position="289"/>
        <end position="307"/>
    </location>
</feature>
<dbReference type="EMBL" id="JABAYA010000167">
    <property type="protein sequence ID" value="KAF7723008.1"/>
    <property type="molecule type" value="Genomic_DNA"/>
</dbReference>
<feature type="transmembrane region" description="Helical" evidence="11">
    <location>
        <begin position="254"/>
        <end position="277"/>
    </location>
</feature>
<dbReference type="AlphaFoldDB" id="A0A8H7BSF7"/>
<keyword evidence="10" id="KW-0325">Glycoprotein</keyword>
<dbReference type="GO" id="GO:0090374">
    <property type="term" value="P:oligopeptide export from mitochondrion"/>
    <property type="evidence" value="ECO:0007669"/>
    <property type="project" value="TreeGrafter"/>
</dbReference>
<reference evidence="14" key="1">
    <citation type="submission" date="2020-01" db="EMBL/GenBank/DDBJ databases">
        <title>Genome Sequencing of Three Apophysomyces-Like Fungal Strains Confirms a Novel Fungal Genus in the Mucoromycota with divergent Burkholderia-like Endosymbiotic Bacteria.</title>
        <authorList>
            <person name="Stajich J.E."/>
            <person name="Macias A.M."/>
            <person name="Carter-House D."/>
            <person name="Lovett B."/>
            <person name="Kasson L.R."/>
            <person name="Berry K."/>
            <person name="Grigoriev I."/>
            <person name="Chang Y."/>
            <person name="Spatafora J."/>
            <person name="Kasson M.T."/>
        </authorList>
    </citation>
    <scope>NUCLEOTIDE SEQUENCE</scope>
    <source>
        <strain evidence="14">NRRL A-21654</strain>
    </source>
</reference>
<keyword evidence="5" id="KW-0677">Repeat</keyword>
<dbReference type="PANTHER" id="PTHR43394">
    <property type="entry name" value="ATP-DEPENDENT PERMEASE MDL1, MITOCHONDRIAL"/>
    <property type="match status" value="1"/>
</dbReference>
<keyword evidence="6" id="KW-0547">Nucleotide-binding</keyword>
<evidence type="ECO:0000256" key="9">
    <source>
        <dbReference type="ARBA" id="ARBA00023136"/>
    </source>
</evidence>
<keyword evidence="3" id="KW-0813">Transport</keyword>
<feature type="transmembrane region" description="Helical" evidence="11">
    <location>
        <begin position="76"/>
        <end position="98"/>
    </location>
</feature>
<comment type="subcellular location">
    <subcellularLocation>
        <location evidence="1">Membrane</location>
        <topology evidence="1">Multi-pass membrane protein</topology>
    </subcellularLocation>
</comment>
<dbReference type="InterPro" id="IPR011527">
    <property type="entry name" value="ABC1_TM_dom"/>
</dbReference>
<evidence type="ECO:0000313" key="14">
    <source>
        <dbReference type="EMBL" id="KAF7723008.1"/>
    </source>
</evidence>
<dbReference type="PANTHER" id="PTHR43394:SF16">
    <property type="entry name" value="ABC TRANSPORTER B FAMILY MEMBER 4-LIKE ISOFORM X1"/>
    <property type="match status" value="1"/>
</dbReference>
<keyword evidence="4 11" id="KW-0812">Transmembrane</keyword>
<keyword evidence="7" id="KW-0067">ATP-binding</keyword>
<evidence type="ECO:0000256" key="5">
    <source>
        <dbReference type="ARBA" id="ARBA00022737"/>
    </source>
</evidence>
<dbReference type="InterPro" id="IPR003439">
    <property type="entry name" value="ABC_transporter-like_ATP-bd"/>
</dbReference>
<evidence type="ECO:0000256" key="2">
    <source>
        <dbReference type="ARBA" id="ARBA00007577"/>
    </source>
</evidence>
<keyword evidence="15" id="KW-1185">Reference proteome</keyword>
<dbReference type="Pfam" id="PF00005">
    <property type="entry name" value="ABC_tran"/>
    <property type="match status" value="2"/>
</dbReference>
<feature type="transmembrane region" description="Helical" evidence="11">
    <location>
        <begin position="671"/>
        <end position="695"/>
    </location>
</feature>
<dbReference type="GO" id="GO:0009636">
    <property type="term" value="P:response to toxic substance"/>
    <property type="evidence" value="ECO:0007669"/>
    <property type="project" value="UniProtKB-ARBA"/>
</dbReference>
<evidence type="ECO:0000256" key="6">
    <source>
        <dbReference type="ARBA" id="ARBA00022741"/>
    </source>
</evidence>
<feature type="transmembrane region" description="Helical" evidence="11">
    <location>
        <begin position="175"/>
        <end position="197"/>
    </location>
</feature>
<keyword evidence="9 11" id="KW-0472">Membrane</keyword>
<feature type="transmembrane region" description="Helical" evidence="11">
    <location>
        <begin position="719"/>
        <end position="740"/>
    </location>
</feature>
<evidence type="ECO:0000256" key="8">
    <source>
        <dbReference type="ARBA" id="ARBA00022989"/>
    </source>
</evidence>
<dbReference type="FunFam" id="3.40.50.300:FF:001370">
    <property type="entry name" value="p-GlycoProtein related"/>
    <property type="match status" value="1"/>
</dbReference>
<accession>A0A8H7BSF7</accession>
<dbReference type="OrthoDB" id="6500128at2759"/>
<feature type="transmembrane region" description="Helical" evidence="11">
    <location>
        <begin position="875"/>
        <end position="892"/>
    </location>
</feature>
<dbReference type="Pfam" id="PF00664">
    <property type="entry name" value="ABC_membrane"/>
    <property type="match status" value="3"/>
</dbReference>
<evidence type="ECO:0000259" key="13">
    <source>
        <dbReference type="PROSITE" id="PS50929"/>
    </source>
</evidence>
<evidence type="ECO:0000256" key="3">
    <source>
        <dbReference type="ARBA" id="ARBA00022448"/>
    </source>
</evidence>
<evidence type="ECO:0000256" key="11">
    <source>
        <dbReference type="SAM" id="Phobius"/>
    </source>
</evidence>
<protein>
    <submittedName>
        <fullName evidence="14">Multidrug resistance protein 1</fullName>
    </submittedName>
</protein>
<dbReference type="Proteomes" id="UP000605846">
    <property type="component" value="Unassembled WGS sequence"/>
</dbReference>
<comment type="similarity">
    <text evidence="2">Belongs to the ABC transporter superfamily. ABCB family. Multidrug resistance exporter (TC 3.A.1.201) subfamily.</text>
</comment>
<dbReference type="InterPro" id="IPR039421">
    <property type="entry name" value="Type_1_exporter"/>
</dbReference>
<dbReference type="SUPFAM" id="SSF90123">
    <property type="entry name" value="ABC transporter transmembrane region"/>
    <property type="match status" value="2"/>
</dbReference>
<keyword evidence="8 11" id="KW-1133">Transmembrane helix</keyword>
<proteinExistence type="inferred from homology"/>
<feature type="domain" description="ABC transporter" evidence="12">
    <location>
        <begin position="974"/>
        <end position="1216"/>
    </location>
</feature>
<feature type="domain" description="ABC transporter" evidence="12">
    <location>
        <begin position="353"/>
        <end position="590"/>
    </location>
</feature>
<organism evidence="14 15">
    <name type="scientific">Apophysomyces ossiformis</name>
    <dbReference type="NCBI Taxonomy" id="679940"/>
    <lineage>
        <taxon>Eukaryota</taxon>
        <taxon>Fungi</taxon>
        <taxon>Fungi incertae sedis</taxon>
        <taxon>Mucoromycota</taxon>
        <taxon>Mucoromycotina</taxon>
        <taxon>Mucoromycetes</taxon>
        <taxon>Mucorales</taxon>
        <taxon>Mucorineae</taxon>
        <taxon>Mucoraceae</taxon>
        <taxon>Apophysomyces</taxon>
    </lineage>
</organism>
<sequence>MLAESEKELRKLSKVSFPQLFRFATPFESFLILCAVFSSVTAGVLLPLAIIIFCDLIEGIAITGTESLVTLLLPKVQKLLCLAVGTSIAGYISTFLWIRTGGNQARRIRIRYLRAILHQDIAWFDQMEEGSLTTRLAHDTQLMQDGISEAFGQVIIVFAQLFGSIGVAISRQIRLTAVMTLVLPTTALTGAVVLLFLKKYTFQYQNACAAAAVTVEQVLANIRTVYSFSLQTRFLKQYSDKLFIATPLAVRKGLTLGFGTGLLTFVVNCNIALGVWYSYVQVKNGDVTGGNVLVILFSMILGAVVLLQLPRLVATVSGAMAAAHKIYSLIDRVPDIDADSNEGIMPERLIGDIRLERVSFRYPSRPQQLVLKHVNLEIRQGMKVALVGASGSGKSTVIQLLQRFYDPVDGQVFVGGYDLKDLHLGWLRRQIGVVSQEPVLFNTTIKENILLGATHSVSPEKLVEACEMANCHAFISQLPNGYDTIVGQQGSMLSGGQKQRIAIARAIIKNPAIVLLDEATSALDTRSENVVQSALDAVTANRTTIVVTHRLSTIRKADWIIVMDKGEIIEQGLHQDLIESNGLYANMVKQQEIVALADEKAPSESSADSDTKYEEVRTPYEDCKAASISEKQSCFAKQSISDLTDKLDWFAQSEPKDFPIRKLTALIRAQWPLLVTGFCGSVITGAVAPCFGYNLSKLCLAITVPIDMLDDRPMSGCKLYAFLFTVVGVSSMVGYTLRLLSFEAAGERFTEQLRKLVFSAYMKQEVSYYDSPERTVGALTSALALDASNVKGLASNFWGDIVHIIVATAIGVSYGERLHQGSETSVAKANADSGKTAGEAIKEFRTVTSLHLQSFFADKYAKSAKEAQKFCQRRSFLAPIANSVLLAVPIYVQTVTIFASSHFIDRGWMKYSELLPCLMVLSITAADVSKVAGLLPNFNNAKASAISLFEVIGRQPTIPSDTEGLEPSFVRGDVNLEKVKFAYPTRSQLPVFDGQFNLQGLEGQTIALVGYSGCGKSTIIALLQRWYDCQAGNVCLDGHDVKSYTLSNLRSHMALVGQEPVLFDMTIGENIRAGIEGLQDVSHEEMELACKDANIHDFIVNLPKKYNTTIGDKGAQLSGGQKQRIAIARALIRQPRVLLLDEATSALDSKSEKAVQKALDHVIERGGRTTVTISHRLSSVQKADVIFVIHDGKVVEKGNHWELLKRNGIYNKLATQQQLLNVDNP</sequence>
<evidence type="ECO:0000256" key="4">
    <source>
        <dbReference type="ARBA" id="ARBA00022692"/>
    </source>
</evidence>
<dbReference type="CDD" id="cd18577">
    <property type="entry name" value="ABC_6TM_Pgp_ABCB1_D1_like"/>
    <property type="match status" value="1"/>
</dbReference>
<dbReference type="Gene3D" id="3.40.50.300">
    <property type="entry name" value="P-loop containing nucleotide triphosphate hydrolases"/>
    <property type="match status" value="2"/>
</dbReference>
<dbReference type="InterPro" id="IPR017871">
    <property type="entry name" value="ABC_transporter-like_CS"/>
</dbReference>
<evidence type="ECO:0000259" key="12">
    <source>
        <dbReference type="PROSITE" id="PS50893"/>
    </source>
</evidence>
<evidence type="ECO:0000256" key="1">
    <source>
        <dbReference type="ARBA" id="ARBA00004141"/>
    </source>
</evidence>
<dbReference type="FunFam" id="3.40.50.300:FF:000205">
    <property type="entry name" value="ABC transporter B family member 4"/>
    <property type="match status" value="1"/>
</dbReference>
<gene>
    <name evidence="14" type="primary">ABCB1_2</name>
    <name evidence="14" type="ORF">EC973_002424</name>
</gene>
<evidence type="ECO:0000313" key="15">
    <source>
        <dbReference type="Proteomes" id="UP000605846"/>
    </source>
</evidence>
<dbReference type="GO" id="GO:0005524">
    <property type="term" value="F:ATP binding"/>
    <property type="evidence" value="ECO:0007669"/>
    <property type="project" value="UniProtKB-KW"/>
</dbReference>
<evidence type="ECO:0000256" key="7">
    <source>
        <dbReference type="ARBA" id="ARBA00022840"/>
    </source>
</evidence>
<feature type="domain" description="ABC transmembrane type-1" evidence="13">
    <location>
        <begin position="675"/>
        <end position="940"/>
    </location>
</feature>
<dbReference type="CDD" id="cd18578">
    <property type="entry name" value="ABC_6TM_Pgp_ABCB1_D2_like"/>
    <property type="match status" value="1"/>
</dbReference>
<dbReference type="Gene3D" id="1.20.1560.10">
    <property type="entry name" value="ABC transporter type 1, transmembrane domain"/>
    <property type="match status" value="2"/>
</dbReference>
<dbReference type="GO" id="GO:0005743">
    <property type="term" value="C:mitochondrial inner membrane"/>
    <property type="evidence" value="ECO:0007669"/>
    <property type="project" value="TreeGrafter"/>
</dbReference>
<dbReference type="GO" id="GO:0015421">
    <property type="term" value="F:ABC-type oligopeptide transporter activity"/>
    <property type="evidence" value="ECO:0007669"/>
    <property type="project" value="TreeGrafter"/>
</dbReference>
<dbReference type="PROSITE" id="PS00211">
    <property type="entry name" value="ABC_TRANSPORTER_1"/>
    <property type="match status" value="2"/>
</dbReference>
<dbReference type="InterPro" id="IPR003593">
    <property type="entry name" value="AAA+_ATPase"/>
</dbReference>
<dbReference type="CDD" id="cd03249">
    <property type="entry name" value="ABC_MTABC3_MDL1_MDL2"/>
    <property type="match status" value="2"/>
</dbReference>
<dbReference type="SMART" id="SM00382">
    <property type="entry name" value="AAA"/>
    <property type="match status" value="2"/>
</dbReference>
<dbReference type="InterPro" id="IPR036640">
    <property type="entry name" value="ABC1_TM_sf"/>
</dbReference>
<dbReference type="SUPFAM" id="SSF52540">
    <property type="entry name" value="P-loop containing nucleoside triphosphate hydrolases"/>
    <property type="match status" value="2"/>
</dbReference>
<dbReference type="GO" id="GO:0016887">
    <property type="term" value="F:ATP hydrolysis activity"/>
    <property type="evidence" value="ECO:0007669"/>
    <property type="project" value="InterPro"/>
</dbReference>
<evidence type="ECO:0000256" key="10">
    <source>
        <dbReference type="ARBA" id="ARBA00023180"/>
    </source>
</evidence>
<name>A0A8H7BSF7_9FUNG</name>